<feature type="compositionally biased region" description="Basic and acidic residues" evidence="1">
    <location>
        <begin position="121"/>
        <end position="130"/>
    </location>
</feature>
<evidence type="ECO:0000256" key="1">
    <source>
        <dbReference type="SAM" id="MobiDB-lite"/>
    </source>
</evidence>
<dbReference type="EMBL" id="JAWHQM010000022">
    <property type="protein sequence ID" value="KAK5632011.1"/>
    <property type="molecule type" value="Genomic_DNA"/>
</dbReference>
<feature type="region of interest" description="Disordered" evidence="1">
    <location>
        <begin position="101"/>
        <end position="130"/>
    </location>
</feature>
<name>A0AAN7USI1_9PEZI</name>
<reference evidence="2 3" key="1">
    <citation type="submission" date="2023-10" db="EMBL/GenBank/DDBJ databases">
        <title>Draft genome sequence of Xylaria bambusicola isolate GMP-LS, the root and basal stem rot pathogen of sugarcane in Indonesia.</title>
        <authorList>
            <person name="Selvaraj P."/>
            <person name="Muralishankar V."/>
            <person name="Muruganantham S."/>
            <person name="Sp S."/>
            <person name="Haryani S."/>
            <person name="Lau K.J.X."/>
            <person name="Naqvi N.I."/>
        </authorList>
    </citation>
    <scope>NUCLEOTIDE SEQUENCE [LARGE SCALE GENOMIC DNA]</scope>
    <source>
        <strain evidence="2">GMP-LS</strain>
    </source>
</reference>
<evidence type="ECO:0000313" key="2">
    <source>
        <dbReference type="EMBL" id="KAK5632011.1"/>
    </source>
</evidence>
<dbReference type="AlphaFoldDB" id="A0AAN7USI1"/>
<evidence type="ECO:0000313" key="3">
    <source>
        <dbReference type="Proteomes" id="UP001305414"/>
    </source>
</evidence>
<protein>
    <submittedName>
        <fullName evidence="2">Uncharacterized protein</fullName>
    </submittedName>
</protein>
<dbReference type="Proteomes" id="UP001305414">
    <property type="component" value="Unassembled WGS sequence"/>
</dbReference>
<organism evidence="2 3">
    <name type="scientific">Xylaria bambusicola</name>
    <dbReference type="NCBI Taxonomy" id="326684"/>
    <lineage>
        <taxon>Eukaryota</taxon>
        <taxon>Fungi</taxon>
        <taxon>Dikarya</taxon>
        <taxon>Ascomycota</taxon>
        <taxon>Pezizomycotina</taxon>
        <taxon>Sordariomycetes</taxon>
        <taxon>Xylariomycetidae</taxon>
        <taxon>Xylariales</taxon>
        <taxon>Xylariaceae</taxon>
        <taxon>Xylaria</taxon>
    </lineage>
</organism>
<keyword evidence="3" id="KW-1185">Reference proteome</keyword>
<proteinExistence type="predicted"/>
<sequence>MRHDLAFIIACVVSFRSLFVRKATKSNDLAEERMRREALRQSALRRGWQARLGQLQDSILQTCKTLEGWSYSDAETHSLPHIPSGLMTVDFNDDRKWAKYTPSTTATSHERTISAPSPVEAPEHARGLGE</sequence>
<comment type="caution">
    <text evidence="2">The sequence shown here is derived from an EMBL/GenBank/DDBJ whole genome shotgun (WGS) entry which is preliminary data.</text>
</comment>
<accession>A0AAN7USI1</accession>
<gene>
    <name evidence="2" type="ORF">RRF57_007725</name>
</gene>